<dbReference type="AlphaFoldDB" id="A0A511IZN9"/>
<feature type="transmembrane region" description="Helical" evidence="1">
    <location>
        <begin position="20"/>
        <end position="41"/>
    </location>
</feature>
<dbReference type="Proteomes" id="UP000321830">
    <property type="component" value="Unassembled WGS sequence"/>
</dbReference>
<protein>
    <recommendedName>
        <fullName evidence="4">Holin-like toxin</fullName>
    </recommendedName>
</protein>
<dbReference type="NCBIfam" id="NF041589">
    <property type="entry name" value="PepG1"/>
    <property type="match status" value="1"/>
</dbReference>
<keyword evidence="1" id="KW-0472">Membrane</keyword>
<sequence length="47" mass="5306">MDVSTKIYERSSLLSAYETIQIILGFGMFTISLIGLVVSMLKHDKKK</sequence>
<accession>A0A511IZN9</accession>
<comment type="caution">
    <text evidence="2">The sequence shown here is derived from an EMBL/GenBank/DDBJ whole genome shotgun (WGS) entry which is preliminary data.</text>
</comment>
<name>A0A511IZN9_9ENTE</name>
<reference evidence="2 3" key="1">
    <citation type="submission" date="2019-07" db="EMBL/GenBank/DDBJ databases">
        <title>Whole genome shotgun sequence of Enterococcus villorum NBRC 100699.</title>
        <authorList>
            <person name="Hosoyama A."/>
            <person name="Uohara A."/>
            <person name="Ohji S."/>
            <person name="Ichikawa N."/>
        </authorList>
    </citation>
    <scope>NUCLEOTIDE SEQUENCE [LARGE SCALE GENOMIC DNA]</scope>
    <source>
        <strain evidence="2 3">NBRC 100699</strain>
    </source>
</reference>
<organism evidence="2 3">
    <name type="scientific">Enterococcus villorum</name>
    <dbReference type="NCBI Taxonomy" id="112904"/>
    <lineage>
        <taxon>Bacteria</taxon>
        <taxon>Bacillati</taxon>
        <taxon>Bacillota</taxon>
        <taxon>Bacilli</taxon>
        <taxon>Lactobacillales</taxon>
        <taxon>Enterococcaceae</taxon>
        <taxon>Enterococcus</taxon>
    </lineage>
</organism>
<evidence type="ECO:0000256" key="1">
    <source>
        <dbReference type="SAM" id="Phobius"/>
    </source>
</evidence>
<evidence type="ECO:0000313" key="2">
    <source>
        <dbReference type="EMBL" id="GEL91221.1"/>
    </source>
</evidence>
<dbReference type="Pfam" id="PF16935">
    <property type="entry name" value="Hol_Tox"/>
    <property type="match status" value="1"/>
</dbReference>
<evidence type="ECO:0000313" key="3">
    <source>
        <dbReference type="Proteomes" id="UP000321830"/>
    </source>
</evidence>
<keyword evidence="1" id="KW-0812">Transmembrane</keyword>
<evidence type="ECO:0008006" key="4">
    <source>
        <dbReference type="Google" id="ProtNLM"/>
    </source>
</evidence>
<dbReference type="EMBL" id="BJWF01000003">
    <property type="protein sequence ID" value="GEL91221.1"/>
    <property type="molecule type" value="Genomic_DNA"/>
</dbReference>
<proteinExistence type="predicted"/>
<dbReference type="InterPro" id="IPR031616">
    <property type="entry name" value="BsrE-like"/>
</dbReference>
<dbReference type="RefSeq" id="WP_010751546.1">
    <property type="nucleotide sequence ID" value="NZ_BJWF01000003.1"/>
</dbReference>
<keyword evidence="1" id="KW-1133">Transmembrane helix</keyword>
<gene>
    <name evidence="2" type="ORF">EVI01_05580</name>
</gene>